<evidence type="ECO:0000259" key="2">
    <source>
        <dbReference type="Pfam" id="PF02777"/>
    </source>
</evidence>
<comment type="function">
    <text evidence="1">Component of the mitochondrial ribosome (mitoribosome), a dedicated translation machinery responsible for the synthesis of mitochondrial genome-encoded proteins, including at least some of the essential transmembrane subunits of the mitochondrial respiratory chain. The mitoribosomes are attached to the mitochondrial inner membrane and translation products are cotranslationally integrated into the membrane.</text>
</comment>
<organism evidence="3 4">
    <name type="scientific">Hirsutella rhossiliensis</name>
    <dbReference type="NCBI Taxonomy" id="111463"/>
    <lineage>
        <taxon>Eukaryota</taxon>
        <taxon>Fungi</taxon>
        <taxon>Dikarya</taxon>
        <taxon>Ascomycota</taxon>
        <taxon>Pezizomycotina</taxon>
        <taxon>Sordariomycetes</taxon>
        <taxon>Hypocreomycetidae</taxon>
        <taxon>Hypocreales</taxon>
        <taxon>Ophiocordycipitaceae</taxon>
        <taxon>Hirsutella</taxon>
    </lineage>
</organism>
<proteinExistence type="predicted"/>
<reference evidence="3" key="1">
    <citation type="submission" date="2021-09" db="EMBL/GenBank/DDBJ databases">
        <title>A high-quality genome of the endoparasitic fungus Hirsutella rhossiliensis with a comparison of Hirsutella genomes reveals transposable elements contributing to genome size variation.</title>
        <authorList>
            <person name="Lin R."/>
            <person name="Jiao Y."/>
            <person name="Sun X."/>
            <person name="Ling J."/>
            <person name="Xie B."/>
            <person name="Cheng X."/>
        </authorList>
    </citation>
    <scope>NUCLEOTIDE SEQUENCE</scope>
    <source>
        <strain evidence="3">HR02</strain>
    </source>
</reference>
<evidence type="ECO:0000256" key="1">
    <source>
        <dbReference type="ARBA" id="ARBA00037226"/>
    </source>
</evidence>
<evidence type="ECO:0000313" key="4">
    <source>
        <dbReference type="Proteomes" id="UP000824596"/>
    </source>
</evidence>
<dbReference type="PANTHER" id="PTHR43595:SF2">
    <property type="entry name" value="SMALL RIBOSOMAL SUBUNIT PROTEIN MS42"/>
    <property type="match status" value="1"/>
</dbReference>
<dbReference type="SUPFAM" id="SSF46609">
    <property type="entry name" value="Fe,Mn superoxide dismutase (SOD), N-terminal domain"/>
    <property type="match status" value="1"/>
</dbReference>
<protein>
    <submittedName>
        <fullName evidence="3">Superoxide dismutase</fullName>
    </submittedName>
</protein>
<evidence type="ECO:0000313" key="3">
    <source>
        <dbReference type="EMBL" id="KAH0963241.1"/>
    </source>
</evidence>
<dbReference type="Proteomes" id="UP000824596">
    <property type="component" value="Unassembled WGS sequence"/>
</dbReference>
<dbReference type="InterPro" id="IPR036324">
    <property type="entry name" value="Mn/Fe_SOD_N_sf"/>
</dbReference>
<dbReference type="SUPFAM" id="SSF54719">
    <property type="entry name" value="Fe,Mn superoxide dismutase (SOD), C-terminal domain"/>
    <property type="match status" value="1"/>
</dbReference>
<dbReference type="AlphaFoldDB" id="A0A9P8SHW9"/>
<dbReference type="InterPro" id="IPR019832">
    <property type="entry name" value="Mn/Fe_SOD_C"/>
</dbReference>
<dbReference type="EMBL" id="JAIZPD010000005">
    <property type="protein sequence ID" value="KAH0963241.1"/>
    <property type="molecule type" value="Genomic_DNA"/>
</dbReference>
<dbReference type="RefSeq" id="XP_044720754.1">
    <property type="nucleotide sequence ID" value="XM_044864222.1"/>
</dbReference>
<dbReference type="InterPro" id="IPR036314">
    <property type="entry name" value="SOD_C_sf"/>
</dbReference>
<accession>A0A9P8SHW9</accession>
<dbReference type="PANTHER" id="PTHR43595">
    <property type="entry name" value="37S RIBOSOMAL PROTEIN S26, MITOCHONDRIAL"/>
    <property type="match status" value="1"/>
</dbReference>
<dbReference type="GO" id="GO:0004784">
    <property type="term" value="F:superoxide dismutase activity"/>
    <property type="evidence" value="ECO:0007669"/>
    <property type="project" value="InterPro"/>
</dbReference>
<dbReference type="OrthoDB" id="275227at2759"/>
<sequence>MFRTRLRLPRRLPVVSVRTAAHARRSLHQVPRLRHDFSQGVPNLMSPGGFAIAWTDYMTLMVDKLNALTTGTDLEDKDTKTIILLTAREPTKAPLFNYASMAHNNHFFFRGICPQGTPMPPVLRKELEASFSSIDTLRQEFVLTAQAMFGPGFLWLVKAGPADYRLLPTYLAGSPYPGAHWRRQKTDMNSIGDEGSARPYLRNQLSGAKKRTAELPPGGIELEPLLCLNTWEHAWLLDWGVGAGGQGGKMAFAESWWELIDWEQVAKHSGVLRPDFKSAATEEAA</sequence>
<dbReference type="GO" id="GO:0005737">
    <property type="term" value="C:cytoplasm"/>
    <property type="evidence" value="ECO:0007669"/>
    <property type="project" value="TreeGrafter"/>
</dbReference>
<comment type="caution">
    <text evidence="3">The sequence shown here is derived from an EMBL/GenBank/DDBJ whole genome shotgun (WGS) entry which is preliminary data.</text>
</comment>
<dbReference type="Pfam" id="PF02777">
    <property type="entry name" value="Sod_Fe_C"/>
    <property type="match status" value="1"/>
</dbReference>
<keyword evidence="4" id="KW-1185">Reference proteome</keyword>
<dbReference type="GO" id="GO:0046872">
    <property type="term" value="F:metal ion binding"/>
    <property type="evidence" value="ECO:0007669"/>
    <property type="project" value="InterPro"/>
</dbReference>
<dbReference type="Gene3D" id="3.55.40.20">
    <property type="entry name" value="Iron/manganese superoxide dismutase, C-terminal domain"/>
    <property type="match status" value="1"/>
</dbReference>
<feature type="domain" description="Manganese/iron superoxide dismutase C-terminal" evidence="2">
    <location>
        <begin position="222"/>
        <end position="267"/>
    </location>
</feature>
<gene>
    <name evidence="3" type="ORF">HRG_05751</name>
</gene>
<dbReference type="GeneID" id="68354880"/>
<name>A0A9P8SHW9_9HYPO</name>